<keyword evidence="5" id="KW-1185">Reference proteome</keyword>
<gene>
    <name evidence="4" type="ORF">BZA70DRAFT_278202</name>
</gene>
<comment type="similarity">
    <text evidence="1 2">Belongs to the YPI1 family.</text>
</comment>
<reference evidence="4 5" key="1">
    <citation type="submission" date="2024-03" db="EMBL/GenBank/DDBJ databases">
        <title>Genome-scale model development and genomic sequencing of the oleaginous clade Lipomyces.</title>
        <authorList>
            <consortium name="Lawrence Berkeley National Laboratory"/>
            <person name="Czajka J.J."/>
            <person name="Han Y."/>
            <person name="Kim J."/>
            <person name="Mondo S.J."/>
            <person name="Hofstad B.A."/>
            <person name="Robles A."/>
            <person name="Haridas S."/>
            <person name="Riley R."/>
            <person name="LaButti K."/>
            <person name="Pangilinan J."/>
            <person name="Andreopoulos W."/>
            <person name="Lipzen A."/>
            <person name="Yan J."/>
            <person name="Wang M."/>
            <person name="Ng V."/>
            <person name="Grigoriev I.V."/>
            <person name="Spatafora J.W."/>
            <person name="Magnuson J.K."/>
            <person name="Baker S.E."/>
            <person name="Pomraning K.R."/>
        </authorList>
    </citation>
    <scope>NUCLEOTIDE SEQUENCE [LARGE SCALE GENOMIC DNA]</scope>
    <source>
        <strain evidence="4 5">Phaff 52-87</strain>
    </source>
</reference>
<dbReference type="GO" id="GO:0004864">
    <property type="term" value="F:protein phosphatase inhibitor activity"/>
    <property type="evidence" value="ECO:0007669"/>
    <property type="project" value="UniProtKB-KW"/>
</dbReference>
<dbReference type="GeneID" id="90038073"/>
<dbReference type="EMBL" id="JBBJBU010000005">
    <property type="protein sequence ID" value="KAK7205467.1"/>
    <property type="molecule type" value="Genomic_DNA"/>
</dbReference>
<dbReference type="RefSeq" id="XP_064768500.1">
    <property type="nucleotide sequence ID" value="XM_064912561.1"/>
</dbReference>
<keyword evidence="4" id="KW-0650">Protein phosphatase inhibitor</keyword>
<comment type="caution">
    <text evidence="4">The sequence shown here is derived from an EMBL/GenBank/DDBJ whole genome shotgun (WGS) entry which is preliminary data.</text>
</comment>
<sequence>MQRQREVAPTSMGPSVVIEDTAVFREGEGGLSSSESPDSGVIGTLRLRGGHLSNRRVAWSDEVIDNEGMGKKKSKVCCIFHKQRRFDESSSDESSSSSDDDSDSDADHNPSKDADAGPSSNNPDQEGHGAGCAHHHHHKRRARKPNAYERQPKYGPKKT</sequence>
<dbReference type="PANTHER" id="PTHR20835:SF0">
    <property type="entry name" value="E3 UBIQUITIN-PROTEIN LIGASE PPP1R11"/>
    <property type="match status" value="1"/>
</dbReference>
<comment type="function">
    <text evidence="2">Regulator of type 1 phosphatases which maintains protein phosphatase activity under strict control.</text>
</comment>
<dbReference type="Proteomes" id="UP001498771">
    <property type="component" value="Unassembled WGS sequence"/>
</dbReference>
<feature type="compositionally biased region" description="Basic and acidic residues" evidence="3">
    <location>
        <begin position="105"/>
        <end position="115"/>
    </location>
</feature>
<dbReference type="InterPro" id="IPR011107">
    <property type="entry name" value="PPI_Ypi1"/>
</dbReference>
<evidence type="ECO:0000313" key="4">
    <source>
        <dbReference type="EMBL" id="KAK7205467.1"/>
    </source>
</evidence>
<feature type="region of interest" description="Disordered" evidence="3">
    <location>
        <begin position="83"/>
        <end position="159"/>
    </location>
</feature>
<name>A0ABR1F6M7_9ASCO</name>
<dbReference type="Pfam" id="PF07491">
    <property type="entry name" value="PPI_Ypi1"/>
    <property type="match status" value="1"/>
</dbReference>
<proteinExistence type="inferred from homology"/>
<evidence type="ECO:0000256" key="2">
    <source>
        <dbReference type="RuleBase" id="RU367162"/>
    </source>
</evidence>
<evidence type="ECO:0000256" key="1">
    <source>
        <dbReference type="ARBA" id="ARBA00005605"/>
    </source>
</evidence>
<comment type="subcellular location">
    <subcellularLocation>
        <location evidence="2">Nucleus</location>
    </subcellularLocation>
</comment>
<evidence type="ECO:0000256" key="3">
    <source>
        <dbReference type="SAM" id="MobiDB-lite"/>
    </source>
</evidence>
<accession>A0ABR1F6M7</accession>
<keyword evidence="2" id="KW-0539">Nucleus</keyword>
<protein>
    <recommendedName>
        <fullName evidence="2">Type 1 phosphatases regulator</fullName>
    </recommendedName>
</protein>
<organism evidence="4 5">
    <name type="scientific">Myxozyma melibiosi</name>
    <dbReference type="NCBI Taxonomy" id="54550"/>
    <lineage>
        <taxon>Eukaryota</taxon>
        <taxon>Fungi</taxon>
        <taxon>Dikarya</taxon>
        <taxon>Ascomycota</taxon>
        <taxon>Saccharomycotina</taxon>
        <taxon>Lipomycetes</taxon>
        <taxon>Lipomycetales</taxon>
        <taxon>Lipomycetaceae</taxon>
        <taxon>Myxozyma</taxon>
    </lineage>
</organism>
<dbReference type="PANTHER" id="PTHR20835">
    <property type="entry name" value="E3 UBIQUITIN-PROTEIN LIGASE PPP1R11-RELATED"/>
    <property type="match status" value="1"/>
</dbReference>
<feature type="compositionally biased region" description="Basic residues" evidence="3">
    <location>
        <begin position="133"/>
        <end position="144"/>
    </location>
</feature>
<evidence type="ECO:0000313" key="5">
    <source>
        <dbReference type="Proteomes" id="UP001498771"/>
    </source>
</evidence>